<organism evidence="10 11">
    <name type="scientific">Plebeiibacterium sediminum</name>
    <dbReference type="NCBI Taxonomy" id="2992112"/>
    <lineage>
        <taxon>Bacteria</taxon>
        <taxon>Pseudomonadati</taxon>
        <taxon>Bacteroidota</taxon>
        <taxon>Bacteroidia</taxon>
        <taxon>Marinilabiliales</taxon>
        <taxon>Marinilabiliaceae</taxon>
        <taxon>Plebeiibacterium</taxon>
    </lineage>
</organism>
<feature type="domain" description="DUF4982" evidence="8">
    <location>
        <begin position="625"/>
        <end position="682"/>
    </location>
</feature>
<dbReference type="PANTHER" id="PTHR42732">
    <property type="entry name" value="BETA-GALACTOSIDASE"/>
    <property type="match status" value="1"/>
</dbReference>
<sequence length="796" mass="90345">MIHRLFFVFAVIFALNISANGQGFGERHLINEQWFFHLGDVKYGGRETMDCSKWSTVDVPHDWSVKQNASPELASCTGFLPGGIAWYRKNITIPEAKKGEKVYVYFEGVYNNSEVFINGKWLGKRPNGYISFMYELTPYIKWGEENSIAVRVDHSQDADSRWYTGSGIYRDVYLVYANPIHINQWGVAYQANVKGNQAIVETNTTINNSTNTSSVKVVQELYDASGNRVASTSKNTSANANTKTEVTQSFQLKSPKLWSVKTPYLYTLKTSVLKGSKILDQSETKIGIRTIDFDADKGFSLNGVNMKLKGVCLHHDAGVLGAAVYKSVWRTRLQQLKSLGCNAIRTSHNPQATHLYELCDELGFLVMDEAFDEWEYPKNKWIEGWNRGTPGHQGTSQYFREWSERDLKDQVLRDRNHPSIIMWSIGNEVDYPNDPYTHPILEKEGIGQQHIRKYLQDHPNAKRLGEIAKELVAVVKEVDTSRPVTAALAGAVMSNFTEYPFVLDVVGYNYTEYKYDMDHEKYPGRVLYGSENRHDLPAWHAVRDKDFIFGQFLWTGFDYLGESGPWPSRGFTTGLIDLAGNIKPRGYFRQSLWLESPMVYVGTYKPHGDWLSMDAPKVWNYSENEKVRVACYTNCEEAELYLNGKLLGTRKPYDDETGIIYWDVNYESGELKVVAYNKKEEVVSDSVITNSYPVKLSAQVLESSDDDVRQIVVKVLDKDGKQVVMADNEITCNVEGGTLLGLENASNDVALNYQDNKQRCIHGQLLIYAKHIDSTKPMIVKLSSPLLDSITLEVSK</sequence>
<keyword evidence="11" id="KW-1185">Reference proteome</keyword>
<keyword evidence="2" id="KW-0378">Hydrolase</keyword>
<evidence type="ECO:0000256" key="2">
    <source>
        <dbReference type="ARBA" id="ARBA00022801"/>
    </source>
</evidence>
<dbReference type="InterPro" id="IPR006104">
    <property type="entry name" value="Glyco_hydro_2_N"/>
</dbReference>
<dbReference type="Gene3D" id="2.60.120.260">
    <property type="entry name" value="Galactose-binding domain-like"/>
    <property type="match status" value="1"/>
</dbReference>
<evidence type="ECO:0000259" key="6">
    <source>
        <dbReference type="Pfam" id="PF02836"/>
    </source>
</evidence>
<evidence type="ECO:0000256" key="4">
    <source>
        <dbReference type="SAM" id="SignalP"/>
    </source>
</evidence>
<dbReference type="InterPro" id="IPR006103">
    <property type="entry name" value="Glyco_hydro_2_cat"/>
</dbReference>
<dbReference type="InterPro" id="IPR006102">
    <property type="entry name" value="Ig-like_GH2"/>
</dbReference>
<dbReference type="AlphaFoldDB" id="A0AAE3M499"/>
<evidence type="ECO:0000313" key="11">
    <source>
        <dbReference type="Proteomes" id="UP001209229"/>
    </source>
</evidence>
<dbReference type="InterPro" id="IPR032311">
    <property type="entry name" value="DUF4982"/>
</dbReference>
<dbReference type="InterPro" id="IPR017853">
    <property type="entry name" value="GH"/>
</dbReference>
<dbReference type="PRINTS" id="PR00132">
    <property type="entry name" value="GLHYDRLASE2"/>
</dbReference>
<comment type="similarity">
    <text evidence="1">Belongs to the glycosyl hydrolase 2 family.</text>
</comment>
<accession>A0AAE3M499</accession>
<dbReference type="InterPro" id="IPR051913">
    <property type="entry name" value="GH2_Domain-Containing"/>
</dbReference>
<dbReference type="Gene3D" id="2.60.40.10">
    <property type="entry name" value="Immunoglobulins"/>
    <property type="match status" value="3"/>
</dbReference>
<evidence type="ECO:0000313" key="10">
    <source>
        <dbReference type="EMBL" id="MCW3786609.1"/>
    </source>
</evidence>
<dbReference type="Pfam" id="PF16355">
    <property type="entry name" value="DUF4982"/>
    <property type="match status" value="1"/>
</dbReference>
<dbReference type="Pfam" id="PF00703">
    <property type="entry name" value="Glyco_hydro_2"/>
    <property type="match status" value="1"/>
</dbReference>
<feature type="domain" description="Glycoside hydrolase family 2 catalytic" evidence="6">
    <location>
        <begin position="296"/>
        <end position="486"/>
    </location>
</feature>
<evidence type="ECO:0000256" key="3">
    <source>
        <dbReference type="ARBA" id="ARBA00023295"/>
    </source>
</evidence>
<evidence type="ECO:0000259" key="9">
    <source>
        <dbReference type="Pfam" id="PF18565"/>
    </source>
</evidence>
<dbReference type="PANTHER" id="PTHR42732:SF1">
    <property type="entry name" value="BETA-MANNOSIDASE"/>
    <property type="match status" value="1"/>
</dbReference>
<dbReference type="InterPro" id="IPR023232">
    <property type="entry name" value="Glyco_hydro_2_AS"/>
</dbReference>
<dbReference type="SUPFAM" id="SSF51445">
    <property type="entry name" value="(Trans)glycosidases"/>
    <property type="match status" value="1"/>
</dbReference>
<dbReference type="SUPFAM" id="SSF49785">
    <property type="entry name" value="Galactose-binding domain-like"/>
    <property type="match status" value="1"/>
</dbReference>
<dbReference type="Pfam" id="PF18565">
    <property type="entry name" value="Glyco_hydro2_C5"/>
    <property type="match status" value="1"/>
</dbReference>
<dbReference type="SUPFAM" id="SSF49303">
    <property type="entry name" value="beta-Galactosidase/glucuronidase domain"/>
    <property type="match status" value="1"/>
</dbReference>
<dbReference type="Proteomes" id="UP001209229">
    <property type="component" value="Unassembled WGS sequence"/>
</dbReference>
<reference evidence="10" key="1">
    <citation type="submission" date="2022-10" db="EMBL/GenBank/DDBJ databases">
        <authorList>
            <person name="Yu W.X."/>
        </authorList>
    </citation>
    <scope>NUCLEOTIDE SEQUENCE</scope>
    <source>
        <strain evidence="10">AAT</strain>
    </source>
</reference>
<name>A0AAE3M499_9BACT</name>
<evidence type="ECO:0000259" key="7">
    <source>
        <dbReference type="Pfam" id="PF02837"/>
    </source>
</evidence>
<dbReference type="Pfam" id="PF02837">
    <property type="entry name" value="Glyco_hydro_2_N"/>
    <property type="match status" value="1"/>
</dbReference>
<gene>
    <name evidence="10" type="ORF">OM075_09030</name>
</gene>
<evidence type="ECO:0000259" key="5">
    <source>
        <dbReference type="Pfam" id="PF00703"/>
    </source>
</evidence>
<feature type="domain" description="Glycoside hydrolase family 2 immunoglobulin-like beta-sandwich" evidence="5">
    <location>
        <begin position="181"/>
        <end position="289"/>
    </location>
</feature>
<feature type="domain" description="Glycosyl hydrolases family 2 sugar binding" evidence="7">
    <location>
        <begin position="53"/>
        <end position="175"/>
    </location>
</feature>
<keyword evidence="3" id="KW-0326">Glycosidase</keyword>
<protein>
    <submittedName>
        <fullName evidence="10">DUF4982 domain-containing protein</fullName>
    </submittedName>
</protein>
<dbReference type="Pfam" id="PF02836">
    <property type="entry name" value="Glyco_hydro_2_C"/>
    <property type="match status" value="1"/>
</dbReference>
<evidence type="ECO:0000259" key="8">
    <source>
        <dbReference type="Pfam" id="PF16355"/>
    </source>
</evidence>
<dbReference type="RefSeq" id="WP_301190174.1">
    <property type="nucleotide sequence ID" value="NZ_JAPDPJ010000016.1"/>
</dbReference>
<feature type="chain" id="PRO_5042133930" evidence="4">
    <location>
        <begin position="20"/>
        <end position="796"/>
    </location>
</feature>
<dbReference type="EMBL" id="JAPDPJ010000016">
    <property type="protein sequence ID" value="MCW3786609.1"/>
    <property type="molecule type" value="Genomic_DNA"/>
</dbReference>
<dbReference type="InterPro" id="IPR040605">
    <property type="entry name" value="Glyco_hydro2_dom5"/>
</dbReference>
<dbReference type="GO" id="GO:0005975">
    <property type="term" value="P:carbohydrate metabolic process"/>
    <property type="evidence" value="ECO:0007669"/>
    <property type="project" value="InterPro"/>
</dbReference>
<dbReference type="InterPro" id="IPR013783">
    <property type="entry name" value="Ig-like_fold"/>
</dbReference>
<feature type="domain" description="Glycoside hydrolase family 2" evidence="9">
    <location>
        <begin position="697"/>
        <end position="791"/>
    </location>
</feature>
<comment type="caution">
    <text evidence="10">The sequence shown here is derived from an EMBL/GenBank/DDBJ whole genome shotgun (WGS) entry which is preliminary data.</text>
</comment>
<evidence type="ECO:0000256" key="1">
    <source>
        <dbReference type="ARBA" id="ARBA00007401"/>
    </source>
</evidence>
<dbReference type="InterPro" id="IPR008979">
    <property type="entry name" value="Galactose-bd-like_sf"/>
</dbReference>
<dbReference type="InterPro" id="IPR036156">
    <property type="entry name" value="Beta-gal/glucu_dom_sf"/>
</dbReference>
<dbReference type="GO" id="GO:0004553">
    <property type="term" value="F:hydrolase activity, hydrolyzing O-glycosyl compounds"/>
    <property type="evidence" value="ECO:0007669"/>
    <property type="project" value="InterPro"/>
</dbReference>
<proteinExistence type="inferred from homology"/>
<dbReference type="InterPro" id="IPR006101">
    <property type="entry name" value="Glyco_hydro_2"/>
</dbReference>
<dbReference type="PROSITE" id="PS00608">
    <property type="entry name" value="GLYCOSYL_HYDROL_F2_2"/>
    <property type="match status" value="1"/>
</dbReference>
<keyword evidence="4" id="KW-0732">Signal</keyword>
<dbReference type="Gene3D" id="3.20.20.80">
    <property type="entry name" value="Glycosidases"/>
    <property type="match status" value="1"/>
</dbReference>
<feature type="signal peptide" evidence="4">
    <location>
        <begin position="1"/>
        <end position="19"/>
    </location>
</feature>